<sequence length="475" mass="53696">MKRNYKGLRKQLGTNAEFVDLLKNLPYQDAQVALRSFRSGTDIASIVSHFKVGNILLEMAVSPETRFRYVFPYRSELPQDIMLDNPYLDSTIYESATLYSGGQFPTCAKNLNTTKAGNPSCSEHQKPYLHPFHATQVIDPLLSAVRPSSWTAVCSDDVLMRDLLAGFLRCEYQFTAAFQKDYFLEDMSCQQSEFCSQLLVNIVLAYSCAAILFNVFYNLCGLDEVGQRYITHAVDLAHKICLFDVSVTGLEKAGELQSQLQSWFTGLARPLRPRTIVLPGHFQLHMYYHHLILAMYEPLLETGANQPSLPLQMVTAARKYLQTLVRLYYLRHGFDAMNLFIVIPLMLVGAYCIDSINEQTPEPSLEALRSTLILVAKGLAGQRRSHYLANALFRVVRGRMRPREAALLRYAADANEEEDVVEPPMAQAVRSHWPVSVVRNLRDVDSYTLTNLVESYAQLNVEEVDAASEGDDCFQ</sequence>
<dbReference type="STRING" id="2004952.A0A2C5XQT3"/>
<organism evidence="1 2">
    <name type="scientific">Ophiocordyceps camponoti-rufipedis</name>
    <dbReference type="NCBI Taxonomy" id="2004952"/>
    <lineage>
        <taxon>Eukaryota</taxon>
        <taxon>Fungi</taxon>
        <taxon>Dikarya</taxon>
        <taxon>Ascomycota</taxon>
        <taxon>Pezizomycotina</taxon>
        <taxon>Sordariomycetes</taxon>
        <taxon>Hypocreomycetidae</taxon>
        <taxon>Hypocreales</taxon>
        <taxon>Ophiocordycipitaceae</taxon>
        <taxon>Ophiocordyceps</taxon>
    </lineage>
</organism>
<dbReference type="Proteomes" id="UP000226431">
    <property type="component" value="Unassembled WGS sequence"/>
</dbReference>
<gene>
    <name evidence="1" type="ORF">CDD80_7419</name>
</gene>
<dbReference type="PANTHER" id="PTHR47256">
    <property type="entry name" value="ZN(II)2CYS6 TRANSCRIPTION FACTOR (EUROFUNG)-RELATED"/>
    <property type="match status" value="1"/>
</dbReference>
<dbReference type="CDD" id="cd12148">
    <property type="entry name" value="fungal_TF_MHR"/>
    <property type="match status" value="1"/>
</dbReference>
<dbReference type="EMBL" id="NJES01000093">
    <property type="protein sequence ID" value="PHH78069.1"/>
    <property type="molecule type" value="Genomic_DNA"/>
</dbReference>
<comment type="caution">
    <text evidence="1">The sequence shown here is derived from an EMBL/GenBank/DDBJ whole genome shotgun (WGS) entry which is preliminary data.</text>
</comment>
<evidence type="ECO:0000313" key="2">
    <source>
        <dbReference type="Proteomes" id="UP000226431"/>
    </source>
</evidence>
<accession>A0A2C5XQT3</accession>
<reference evidence="1 2" key="1">
    <citation type="submission" date="2017-06" db="EMBL/GenBank/DDBJ databases">
        <title>Ant-infecting Ophiocordyceps genomes reveal a high diversity of potential behavioral manipulation genes and a possible major role for enterotoxins.</title>
        <authorList>
            <person name="De Bekker C."/>
            <person name="Evans H.C."/>
            <person name="Brachmann A."/>
            <person name="Hughes D.P."/>
        </authorList>
    </citation>
    <scope>NUCLEOTIDE SEQUENCE [LARGE SCALE GENOMIC DNA]</scope>
    <source>
        <strain evidence="1 2">Map16</strain>
    </source>
</reference>
<evidence type="ECO:0008006" key="3">
    <source>
        <dbReference type="Google" id="ProtNLM"/>
    </source>
</evidence>
<dbReference type="OrthoDB" id="426882at2759"/>
<proteinExistence type="predicted"/>
<dbReference type="PANTHER" id="PTHR47256:SF1">
    <property type="entry name" value="ZN(II)2CYS6 TRANSCRIPTION FACTOR (EUROFUNG)"/>
    <property type="match status" value="1"/>
</dbReference>
<dbReference type="AlphaFoldDB" id="A0A2C5XQT3"/>
<name>A0A2C5XQT3_9HYPO</name>
<dbReference type="InterPro" id="IPR053187">
    <property type="entry name" value="Notoamide_regulator"/>
</dbReference>
<evidence type="ECO:0000313" key="1">
    <source>
        <dbReference type="EMBL" id="PHH78069.1"/>
    </source>
</evidence>
<protein>
    <recommendedName>
        <fullName evidence="3">Transcription factor domain-containing protein</fullName>
    </recommendedName>
</protein>
<keyword evidence="2" id="KW-1185">Reference proteome</keyword>